<evidence type="ECO:0000256" key="10">
    <source>
        <dbReference type="RuleBase" id="RU366078"/>
    </source>
</evidence>
<dbReference type="Pfam" id="PF00089">
    <property type="entry name" value="Trypsin"/>
    <property type="match status" value="1"/>
</dbReference>
<protein>
    <recommendedName>
        <fullName evidence="10">CLIP domain-containing serine protease</fullName>
        <ecNumber evidence="9">3.4.21.-</ecNumber>
    </recommendedName>
</protein>
<dbReference type="InterPro" id="IPR022700">
    <property type="entry name" value="CLIP"/>
</dbReference>
<comment type="domain">
    <text evidence="10">The clip domain consists of 35-55 residues which are 'knitted' together usually by 3 conserved disulfide bonds forming a clip-like compact structure.</text>
</comment>
<sequence length="352" mass="38587">MLFALAFIIGLLQSHAVTAQEQCVTPNQETSVCVSIRNCQPLLTILQNEGLAAADYLRQFLCNYNYQDNEAMVCCPGYSDRGGRNAGQNDYGPLLPPDCGFSNITHTKVVGGVPAVLGAWPWITALGYQSRKDPSQTLWLCGGSLISRRHILTAAHCIRDNLFVVRIGDLNLYRDDDGARPVQVEIETKIVHPGYNPKQFVNDIAVLRLAQDVPFSDYVYPICLPVSDALRTKDFVRTYPFIAGWGSLGFRAAPSDVLREVQVPVVTNAACKQAYSAIKAAIIDNRVLCAGYQRGGKDACQGDSGGPLMLPQKFTFYQIGVVSYGHNCAEAGYPGIYTRVTDFLDFILSAMK</sequence>
<dbReference type="PRINTS" id="PR00722">
    <property type="entry name" value="CHYMOTRYPSIN"/>
</dbReference>
<keyword evidence="3 9" id="KW-0645">Protease</keyword>
<keyword evidence="7" id="KW-1015">Disulfide bond</keyword>
<feature type="domain" description="Clip" evidence="12">
    <location>
        <begin position="22"/>
        <end position="75"/>
    </location>
</feature>
<evidence type="ECO:0000256" key="4">
    <source>
        <dbReference type="ARBA" id="ARBA00022729"/>
    </source>
</evidence>
<dbReference type="InterPro" id="IPR033116">
    <property type="entry name" value="TRYPSIN_SER"/>
</dbReference>
<evidence type="ECO:0000259" key="11">
    <source>
        <dbReference type="PROSITE" id="PS50240"/>
    </source>
</evidence>
<evidence type="ECO:0000313" key="14">
    <source>
        <dbReference type="RefSeq" id="XP_017880350.1"/>
    </source>
</evidence>
<dbReference type="GO" id="GO:0005576">
    <property type="term" value="C:extracellular region"/>
    <property type="evidence" value="ECO:0007669"/>
    <property type="project" value="UniProtKB-SubCell"/>
</dbReference>
<comment type="subcellular location">
    <subcellularLocation>
        <location evidence="1 10">Secreted</location>
    </subcellularLocation>
</comment>
<dbReference type="GO" id="GO:0004252">
    <property type="term" value="F:serine-type endopeptidase activity"/>
    <property type="evidence" value="ECO:0007669"/>
    <property type="project" value="UniProtKB-UniRule"/>
</dbReference>
<dbReference type="AlphaFoldDB" id="A0AAJ7IYZ3"/>
<evidence type="ECO:0000256" key="7">
    <source>
        <dbReference type="ARBA" id="ARBA00023157"/>
    </source>
</evidence>
<dbReference type="PANTHER" id="PTHR24252">
    <property type="entry name" value="ACROSIN-RELATED"/>
    <property type="match status" value="1"/>
</dbReference>
<dbReference type="Pfam" id="PF12032">
    <property type="entry name" value="CLIP"/>
    <property type="match status" value="1"/>
</dbReference>
<dbReference type="SMART" id="SM00020">
    <property type="entry name" value="Tryp_SPc"/>
    <property type="match status" value="1"/>
</dbReference>
<dbReference type="InterPro" id="IPR043504">
    <property type="entry name" value="Peptidase_S1_PA_chymotrypsin"/>
</dbReference>
<reference evidence="14" key="1">
    <citation type="submission" date="2025-08" db="UniProtKB">
        <authorList>
            <consortium name="RefSeq"/>
        </authorList>
    </citation>
    <scope>IDENTIFICATION</scope>
    <source>
        <tissue evidence="14">Whole body</tissue>
    </source>
</reference>
<evidence type="ECO:0000256" key="2">
    <source>
        <dbReference type="ARBA" id="ARBA00022525"/>
    </source>
</evidence>
<dbReference type="SUPFAM" id="SSF50494">
    <property type="entry name" value="Trypsin-like serine proteases"/>
    <property type="match status" value="1"/>
</dbReference>
<dbReference type="EC" id="3.4.21.-" evidence="9"/>
<dbReference type="Gene3D" id="3.30.1640.30">
    <property type="match status" value="1"/>
</dbReference>
<evidence type="ECO:0000256" key="3">
    <source>
        <dbReference type="ARBA" id="ARBA00022670"/>
    </source>
</evidence>
<evidence type="ECO:0000313" key="13">
    <source>
        <dbReference type="Proteomes" id="UP000694925"/>
    </source>
</evidence>
<name>A0AAJ7IYZ3_9HYME</name>
<dbReference type="SMART" id="SM00680">
    <property type="entry name" value="CLIP"/>
    <property type="match status" value="1"/>
</dbReference>
<dbReference type="PROSITE" id="PS00134">
    <property type="entry name" value="TRYPSIN_HIS"/>
    <property type="match status" value="1"/>
</dbReference>
<dbReference type="Proteomes" id="UP000694925">
    <property type="component" value="Unplaced"/>
</dbReference>
<feature type="domain" description="Peptidase S1" evidence="11">
    <location>
        <begin position="109"/>
        <end position="352"/>
    </location>
</feature>
<keyword evidence="6 9" id="KW-0720">Serine protease</keyword>
<feature type="signal peptide" evidence="10">
    <location>
        <begin position="1"/>
        <end position="19"/>
    </location>
</feature>
<keyword evidence="2 10" id="KW-0964">Secreted</keyword>
<evidence type="ECO:0000256" key="6">
    <source>
        <dbReference type="ARBA" id="ARBA00022825"/>
    </source>
</evidence>
<proteinExistence type="inferred from homology"/>
<evidence type="ECO:0000256" key="5">
    <source>
        <dbReference type="ARBA" id="ARBA00022801"/>
    </source>
</evidence>
<dbReference type="PANTHER" id="PTHR24252:SF7">
    <property type="entry name" value="HYALIN"/>
    <property type="match status" value="1"/>
</dbReference>
<dbReference type="InterPro" id="IPR001254">
    <property type="entry name" value="Trypsin_dom"/>
</dbReference>
<gene>
    <name evidence="14" type="primary">LOC108625111</name>
</gene>
<keyword evidence="13" id="KW-1185">Reference proteome</keyword>
<comment type="similarity">
    <text evidence="8 10">Belongs to the peptidase S1 family. CLIP subfamily.</text>
</comment>
<keyword evidence="4 10" id="KW-0732">Signal</keyword>
<dbReference type="PROSITE" id="PS51888">
    <property type="entry name" value="CLIP"/>
    <property type="match status" value="1"/>
</dbReference>
<dbReference type="Gene3D" id="2.40.10.10">
    <property type="entry name" value="Trypsin-like serine proteases"/>
    <property type="match status" value="1"/>
</dbReference>
<accession>A0AAJ7IYZ3</accession>
<dbReference type="CDD" id="cd00190">
    <property type="entry name" value="Tryp_SPc"/>
    <property type="match status" value="1"/>
</dbReference>
<dbReference type="GeneID" id="108625111"/>
<dbReference type="InterPro" id="IPR038565">
    <property type="entry name" value="CLIP_sf"/>
</dbReference>
<dbReference type="PROSITE" id="PS00135">
    <property type="entry name" value="TRYPSIN_SER"/>
    <property type="match status" value="1"/>
</dbReference>
<dbReference type="RefSeq" id="XP_017880350.1">
    <property type="nucleotide sequence ID" value="XM_018024861.2"/>
</dbReference>
<evidence type="ECO:0000256" key="9">
    <source>
        <dbReference type="RuleBase" id="RU363034"/>
    </source>
</evidence>
<dbReference type="InterPro" id="IPR018114">
    <property type="entry name" value="TRYPSIN_HIS"/>
</dbReference>
<keyword evidence="5 9" id="KW-0378">Hydrolase</keyword>
<dbReference type="FunFam" id="2.40.10.10:FF:000015">
    <property type="entry name" value="Atrial natriuretic peptide-converting enzyme"/>
    <property type="match status" value="1"/>
</dbReference>
<feature type="chain" id="PRO_5042313404" description="CLIP domain-containing serine protease" evidence="10">
    <location>
        <begin position="20"/>
        <end position="352"/>
    </location>
</feature>
<dbReference type="KEGG" id="ccal:108625111"/>
<dbReference type="GO" id="GO:0006508">
    <property type="term" value="P:proteolysis"/>
    <property type="evidence" value="ECO:0007669"/>
    <property type="project" value="UniProtKB-KW"/>
</dbReference>
<dbReference type="InterPro" id="IPR009003">
    <property type="entry name" value="Peptidase_S1_PA"/>
</dbReference>
<evidence type="ECO:0000256" key="1">
    <source>
        <dbReference type="ARBA" id="ARBA00004613"/>
    </source>
</evidence>
<evidence type="ECO:0000256" key="8">
    <source>
        <dbReference type="ARBA" id="ARBA00024195"/>
    </source>
</evidence>
<organism evidence="13 14">
    <name type="scientific">Ceratina calcarata</name>
    <dbReference type="NCBI Taxonomy" id="156304"/>
    <lineage>
        <taxon>Eukaryota</taxon>
        <taxon>Metazoa</taxon>
        <taxon>Ecdysozoa</taxon>
        <taxon>Arthropoda</taxon>
        <taxon>Hexapoda</taxon>
        <taxon>Insecta</taxon>
        <taxon>Pterygota</taxon>
        <taxon>Neoptera</taxon>
        <taxon>Endopterygota</taxon>
        <taxon>Hymenoptera</taxon>
        <taxon>Apocrita</taxon>
        <taxon>Aculeata</taxon>
        <taxon>Apoidea</taxon>
        <taxon>Anthophila</taxon>
        <taxon>Apidae</taxon>
        <taxon>Ceratina</taxon>
        <taxon>Zadontomerus</taxon>
    </lineage>
</organism>
<evidence type="ECO:0000259" key="12">
    <source>
        <dbReference type="PROSITE" id="PS51888"/>
    </source>
</evidence>
<dbReference type="InterPro" id="IPR001314">
    <property type="entry name" value="Peptidase_S1A"/>
</dbReference>
<dbReference type="PROSITE" id="PS50240">
    <property type="entry name" value="TRYPSIN_DOM"/>
    <property type="match status" value="1"/>
</dbReference>